<comment type="similarity">
    <text evidence="1 2">Belongs to the phD/YefM antitoxin family.</text>
</comment>
<dbReference type="EMBL" id="JAANXD010000075">
    <property type="protein sequence ID" value="MBS1258836.1"/>
    <property type="molecule type" value="Genomic_DNA"/>
</dbReference>
<evidence type="ECO:0000313" key="4">
    <source>
        <dbReference type="Proteomes" id="UP000722750"/>
    </source>
</evidence>
<gene>
    <name evidence="3" type="ORF">MAG551_01899</name>
</gene>
<accession>A0A941W5I4</accession>
<dbReference type="InterPro" id="IPR036165">
    <property type="entry name" value="YefM-like_sf"/>
</dbReference>
<evidence type="ECO:0000313" key="3">
    <source>
        <dbReference type="EMBL" id="MBS1258836.1"/>
    </source>
</evidence>
<dbReference type="AlphaFoldDB" id="A0A941W5I4"/>
<sequence>MSQVNVHQAKTHLSRLIDEIANGTEKEIVIAKSGKPKAKLVPFNDKQVKRLRGLMKGKIKISNNFEDPLPDGVIQSFHK</sequence>
<dbReference type="NCBIfam" id="TIGR01552">
    <property type="entry name" value="phd_fam"/>
    <property type="match status" value="1"/>
</dbReference>
<reference evidence="3" key="1">
    <citation type="journal article" date="2021" name="ISME J.">
        <title>Fine-scale metabolic discontinuity in a stratified prokaryote microbiome of a Red Sea deep halocline.</title>
        <authorList>
            <person name="Michoud G."/>
            <person name="Ngugi D.K."/>
            <person name="Barozzi A."/>
            <person name="Merlino G."/>
            <person name="Calleja M.L."/>
            <person name="Delgado-Huertas A."/>
            <person name="Moran X.A.G."/>
            <person name="Daffonchio D."/>
        </authorList>
    </citation>
    <scope>NUCLEOTIDE SEQUENCE</scope>
    <source>
        <strain evidence="3">SuakinDeep_MAG55_1</strain>
    </source>
</reference>
<evidence type="ECO:0000256" key="2">
    <source>
        <dbReference type="RuleBase" id="RU362080"/>
    </source>
</evidence>
<dbReference type="Gene3D" id="3.40.1620.10">
    <property type="entry name" value="YefM-like domain"/>
    <property type="match status" value="1"/>
</dbReference>
<organism evidence="3 4">
    <name type="scientific">Candidatus Scalindua arabica</name>
    <dbReference type="NCBI Taxonomy" id="1127984"/>
    <lineage>
        <taxon>Bacteria</taxon>
        <taxon>Pseudomonadati</taxon>
        <taxon>Planctomycetota</taxon>
        <taxon>Candidatus Brocadiia</taxon>
        <taxon>Candidatus Brocadiales</taxon>
        <taxon>Candidatus Scalinduaceae</taxon>
        <taxon>Candidatus Scalindua</taxon>
    </lineage>
</organism>
<proteinExistence type="inferred from homology"/>
<comment type="caution">
    <text evidence="3">The sequence shown here is derived from an EMBL/GenBank/DDBJ whole genome shotgun (WGS) entry which is preliminary data.</text>
</comment>
<protein>
    <recommendedName>
        <fullName evidence="2">Antitoxin</fullName>
    </recommendedName>
</protein>
<dbReference type="SUPFAM" id="SSF143120">
    <property type="entry name" value="YefM-like"/>
    <property type="match status" value="1"/>
</dbReference>
<dbReference type="Proteomes" id="UP000722750">
    <property type="component" value="Unassembled WGS sequence"/>
</dbReference>
<name>A0A941W5I4_9BACT</name>
<evidence type="ECO:0000256" key="1">
    <source>
        <dbReference type="ARBA" id="ARBA00009981"/>
    </source>
</evidence>
<dbReference type="InterPro" id="IPR006442">
    <property type="entry name" value="Antitoxin_Phd/YefM"/>
</dbReference>
<dbReference type="Pfam" id="PF02604">
    <property type="entry name" value="PhdYeFM_antitox"/>
    <property type="match status" value="1"/>
</dbReference>
<comment type="function">
    <text evidence="2">Antitoxin component of a type II toxin-antitoxin (TA) system.</text>
</comment>